<dbReference type="AlphaFoldDB" id="A0A2C6MCN3"/>
<reference evidence="1 2" key="1">
    <citation type="submission" date="2013-09" db="EMBL/GenBank/DDBJ databases">
        <title>Biodegradation of hydrocarbons in the deep terrestrial subsurface : characterization of a microbial consortium composed of two Desulfotomaculum species originating from a deep geological formation.</title>
        <authorList>
            <person name="Aullo T."/>
            <person name="Berlendis S."/>
            <person name="Lascourreges J.-F."/>
            <person name="Dessort D."/>
            <person name="Saint-Laurent S."/>
            <person name="Schraauwers B."/>
            <person name="Mas J."/>
            <person name="Magot M."/>
            <person name="Ranchou-Peyruse A."/>
        </authorList>
    </citation>
    <scope>NUCLEOTIDE SEQUENCE [LARGE SCALE GENOMIC DNA]</scope>
    <source>
        <strain evidence="1 2">Bs107</strain>
    </source>
</reference>
<gene>
    <name evidence="1" type="ORF">P378_19000</name>
</gene>
<evidence type="ECO:0000313" key="1">
    <source>
        <dbReference type="EMBL" id="PHJ36996.1"/>
    </source>
</evidence>
<proteinExistence type="predicted"/>
<dbReference type="OrthoDB" id="1787285at2"/>
<protein>
    <submittedName>
        <fullName evidence="1">Uncharacterized protein</fullName>
    </submittedName>
</protein>
<sequence length="88" mass="9567">MNYFPKHNQPLFYVPTQKPCRSLGGCIGSNLVTAKFDNGMILSVRITDLVPNEVVECRLCGGEAKPDEDGVCKKCRGTICPVCGTCND</sequence>
<dbReference type="RefSeq" id="WP_099084059.1">
    <property type="nucleotide sequence ID" value="NZ_AWQQ01000123.1"/>
</dbReference>
<keyword evidence="2" id="KW-1185">Reference proteome</keyword>
<organism evidence="1 2">
    <name type="scientific">Desulforamulus profundi</name>
    <dbReference type="NCBI Taxonomy" id="1383067"/>
    <lineage>
        <taxon>Bacteria</taxon>
        <taxon>Bacillati</taxon>
        <taxon>Bacillota</taxon>
        <taxon>Clostridia</taxon>
        <taxon>Eubacteriales</taxon>
        <taxon>Peptococcaceae</taxon>
        <taxon>Desulforamulus</taxon>
    </lineage>
</organism>
<accession>A0A2C6MCN3</accession>
<dbReference type="Proteomes" id="UP000222564">
    <property type="component" value="Unassembled WGS sequence"/>
</dbReference>
<comment type="caution">
    <text evidence="1">The sequence shown here is derived from an EMBL/GenBank/DDBJ whole genome shotgun (WGS) entry which is preliminary data.</text>
</comment>
<name>A0A2C6MCN3_9FIRM</name>
<dbReference type="EMBL" id="AWQQ01000123">
    <property type="protein sequence ID" value="PHJ36996.1"/>
    <property type="molecule type" value="Genomic_DNA"/>
</dbReference>
<evidence type="ECO:0000313" key="2">
    <source>
        <dbReference type="Proteomes" id="UP000222564"/>
    </source>
</evidence>